<sequence>MTTAERSLKRHILLVSTLSVLLVGGIGGWALSTTLSNAVVAEGSVVIEDNAKKVQHLTGGIVSELLVKEGAHVKAGDVLLRLDGTSLKSNLGITNSTLAQLYARRARLQAERRGEENFTVKEAEAAGINSQTNRILIEGEQQFFLSRRASLEGMKKQLAERKSQLAEEIEGATLQIKSIDDSIVLIDEEHTAISSLYEKQLVTMQRVNTLKRQRAELDGNRGRMIATRAQAHGRINEINLQILQLDEDRQTENARDLTDVEAKIAESEERRIAIQDQLDRLDVRAPLDGYIYQLALHTVGGVANPGEALMLLSPETRSLTVEAKVALRSIDQLSVGQSVDIRFSAFDQKTTPEVQGKISSISPDSVVDQRSGAASYIVRIAPDAGDIARLQGLSLYPGMPAEVFIKVADRSVISYLTKPMMDQINHTFRDE</sequence>
<reference evidence="13 14" key="1">
    <citation type="submission" date="2020-08" db="EMBL/GenBank/DDBJ databases">
        <title>The Agave Microbiome: Exploring the role of microbial communities in plant adaptations to desert environments.</title>
        <authorList>
            <person name="Partida-Martinez L.P."/>
        </authorList>
    </citation>
    <scope>NUCLEOTIDE SEQUENCE [LARGE SCALE GENOMIC DNA]</scope>
    <source>
        <strain evidence="13 14">AS3.12</strain>
    </source>
</reference>
<protein>
    <recommendedName>
        <fullName evidence="9">Membrane fusion protein (MFP) family protein</fullName>
    </recommendedName>
</protein>
<name>A0A7X0JHI0_9HYPH</name>
<dbReference type="Proteomes" id="UP000585437">
    <property type="component" value="Unassembled WGS sequence"/>
</dbReference>
<gene>
    <name evidence="13" type="ORF">F4695_000045</name>
</gene>
<evidence type="ECO:0000256" key="3">
    <source>
        <dbReference type="ARBA" id="ARBA00022448"/>
    </source>
</evidence>
<evidence type="ECO:0000256" key="2">
    <source>
        <dbReference type="ARBA" id="ARBA00009477"/>
    </source>
</evidence>
<keyword evidence="8" id="KW-0472">Membrane</keyword>
<comment type="subcellular location">
    <subcellularLocation>
        <location evidence="1 9">Cell inner membrane</location>
        <topology evidence="1 9">Single-pass membrane protein</topology>
    </subcellularLocation>
</comment>
<keyword evidence="14" id="KW-1185">Reference proteome</keyword>
<evidence type="ECO:0000256" key="10">
    <source>
        <dbReference type="SAM" id="Coils"/>
    </source>
</evidence>
<evidence type="ECO:0000313" key="14">
    <source>
        <dbReference type="Proteomes" id="UP000585437"/>
    </source>
</evidence>
<dbReference type="NCBIfam" id="TIGR01843">
    <property type="entry name" value="type_I_hlyD"/>
    <property type="match status" value="1"/>
</dbReference>
<keyword evidence="7" id="KW-1133">Transmembrane helix</keyword>
<dbReference type="PANTHER" id="PTHR30386:SF17">
    <property type="entry name" value="ALKALINE PROTEASE SECRETION PROTEIN APRE"/>
    <property type="match status" value="1"/>
</dbReference>
<dbReference type="SUPFAM" id="SSF111369">
    <property type="entry name" value="HlyD-like secretion proteins"/>
    <property type="match status" value="1"/>
</dbReference>
<keyword evidence="10" id="KW-0175">Coiled coil</keyword>
<keyword evidence="4 9" id="KW-1003">Cell membrane</keyword>
<dbReference type="Gene3D" id="2.40.30.170">
    <property type="match status" value="1"/>
</dbReference>
<dbReference type="EMBL" id="JACHBU010000001">
    <property type="protein sequence ID" value="MBB6506726.1"/>
    <property type="molecule type" value="Genomic_DNA"/>
</dbReference>
<evidence type="ECO:0000256" key="8">
    <source>
        <dbReference type="ARBA" id="ARBA00023136"/>
    </source>
</evidence>
<evidence type="ECO:0000256" key="6">
    <source>
        <dbReference type="ARBA" id="ARBA00022692"/>
    </source>
</evidence>
<evidence type="ECO:0000259" key="12">
    <source>
        <dbReference type="Pfam" id="PF26002"/>
    </source>
</evidence>
<dbReference type="GO" id="GO:0015031">
    <property type="term" value="P:protein transport"/>
    <property type="evidence" value="ECO:0007669"/>
    <property type="project" value="InterPro"/>
</dbReference>
<accession>A0A7X0JHI0</accession>
<evidence type="ECO:0000256" key="4">
    <source>
        <dbReference type="ARBA" id="ARBA00022475"/>
    </source>
</evidence>
<dbReference type="RefSeq" id="WP_062580782.1">
    <property type="nucleotide sequence ID" value="NZ_JACHBU010000001.1"/>
</dbReference>
<evidence type="ECO:0000256" key="7">
    <source>
        <dbReference type="ARBA" id="ARBA00022989"/>
    </source>
</evidence>
<organism evidence="13 14">
    <name type="scientific">Rhizobium soli</name>
    <dbReference type="NCBI Taxonomy" id="424798"/>
    <lineage>
        <taxon>Bacteria</taxon>
        <taxon>Pseudomonadati</taxon>
        <taxon>Pseudomonadota</taxon>
        <taxon>Alphaproteobacteria</taxon>
        <taxon>Hyphomicrobiales</taxon>
        <taxon>Rhizobiaceae</taxon>
        <taxon>Rhizobium/Agrobacterium group</taxon>
        <taxon>Rhizobium</taxon>
    </lineage>
</organism>
<dbReference type="Gene3D" id="2.40.50.100">
    <property type="match status" value="1"/>
</dbReference>
<feature type="coiled-coil region" evidence="10">
    <location>
        <begin position="148"/>
        <end position="175"/>
    </location>
</feature>
<dbReference type="InterPro" id="IPR010129">
    <property type="entry name" value="T1SS_HlyD"/>
</dbReference>
<dbReference type="InterPro" id="IPR058781">
    <property type="entry name" value="HH_AprE-like"/>
</dbReference>
<feature type="coiled-coil region" evidence="10">
    <location>
        <begin position="257"/>
        <end position="284"/>
    </location>
</feature>
<dbReference type="GO" id="GO:0005886">
    <property type="term" value="C:plasma membrane"/>
    <property type="evidence" value="ECO:0007669"/>
    <property type="project" value="UniProtKB-SubCell"/>
</dbReference>
<dbReference type="PRINTS" id="PR01490">
    <property type="entry name" value="RTXTOXIND"/>
</dbReference>
<dbReference type="Pfam" id="PF26002">
    <property type="entry name" value="Beta-barrel_AprE"/>
    <property type="match status" value="1"/>
</dbReference>
<dbReference type="PANTHER" id="PTHR30386">
    <property type="entry name" value="MEMBRANE FUSION SUBUNIT OF EMRAB-TOLC MULTIDRUG EFFLUX PUMP"/>
    <property type="match status" value="1"/>
</dbReference>
<dbReference type="InterPro" id="IPR050739">
    <property type="entry name" value="MFP"/>
</dbReference>
<dbReference type="Pfam" id="PF25994">
    <property type="entry name" value="HH_AprE"/>
    <property type="match status" value="1"/>
</dbReference>
<feature type="domain" description="AprE-like long alpha-helical hairpin" evidence="11">
    <location>
        <begin position="88"/>
        <end position="277"/>
    </location>
</feature>
<evidence type="ECO:0000256" key="5">
    <source>
        <dbReference type="ARBA" id="ARBA00022519"/>
    </source>
</evidence>
<dbReference type="AlphaFoldDB" id="A0A7X0JHI0"/>
<comment type="similarity">
    <text evidence="2 9">Belongs to the membrane fusion protein (MFP) (TC 8.A.1) family.</text>
</comment>
<evidence type="ECO:0000313" key="13">
    <source>
        <dbReference type="EMBL" id="MBB6506726.1"/>
    </source>
</evidence>
<proteinExistence type="inferred from homology"/>
<keyword evidence="5 9" id="KW-0997">Cell inner membrane</keyword>
<evidence type="ECO:0000259" key="11">
    <source>
        <dbReference type="Pfam" id="PF25994"/>
    </source>
</evidence>
<dbReference type="InterPro" id="IPR058982">
    <property type="entry name" value="Beta-barrel_AprE"/>
</dbReference>
<keyword evidence="6" id="KW-0812">Transmembrane</keyword>
<comment type="caution">
    <text evidence="13">The sequence shown here is derived from an EMBL/GenBank/DDBJ whole genome shotgun (WGS) entry which is preliminary data.</text>
</comment>
<evidence type="ECO:0000256" key="9">
    <source>
        <dbReference type="RuleBase" id="RU365093"/>
    </source>
</evidence>
<evidence type="ECO:0000256" key="1">
    <source>
        <dbReference type="ARBA" id="ARBA00004377"/>
    </source>
</evidence>
<keyword evidence="3 9" id="KW-0813">Transport</keyword>
<feature type="domain" description="AprE-like beta-barrel" evidence="12">
    <location>
        <begin position="319"/>
        <end position="407"/>
    </location>
</feature>